<dbReference type="InterPro" id="IPR023562">
    <property type="entry name" value="ClpP/TepA"/>
</dbReference>
<dbReference type="PANTHER" id="PTHR10381:SF70">
    <property type="entry name" value="ATP-DEPENDENT CLP PROTEASE PROTEOLYTIC SUBUNIT"/>
    <property type="match status" value="1"/>
</dbReference>
<dbReference type="CDD" id="cd07016">
    <property type="entry name" value="S14_ClpP_1"/>
    <property type="match status" value="1"/>
</dbReference>
<dbReference type="InterPro" id="IPR029045">
    <property type="entry name" value="ClpP/crotonase-like_dom_sf"/>
</dbReference>
<evidence type="ECO:0000256" key="1">
    <source>
        <dbReference type="ARBA" id="ARBA00022670"/>
    </source>
</evidence>
<feature type="compositionally biased region" description="Pro residues" evidence="4">
    <location>
        <begin position="258"/>
        <end position="274"/>
    </location>
</feature>
<dbReference type="PANTHER" id="PTHR10381">
    <property type="entry name" value="ATP-DEPENDENT CLP PROTEASE PROTEOLYTIC SUBUNIT"/>
    <property type="match status" value="1"/>
</dbReference>
<dbReference type="OrthoDB" id="9806592at2"/>
<keyword evidence="5" id="KW-0732">Signal</keyword>
<dbReference type="Gene3D" id="3.90.226.10">
    <property type="entry name" value="2-enoyl-CoA Hydratase, Chain A, domain 1"/>
    <property type="match status" value="1"/>
</dbReference>
<feature type="chain" id="PRO_5004638512" description="Clp protease ClpP" evidence="5">
    <location>
        <begin position="24"/>
        <end position="404"/>
    </location>
</feature>
<dbReference type="GO" id="GO:0004176">
    <property type="term" value="F:ATP-dependent peptidase activity"/>
    <property type="evidence" value="ECO:0007669"/>
    <property type="project" value="TreeGrafter"/>
</dbReference>
<dbReference type="Proteomes" id="UP000016560">
    <property type="component" value="Unassembled WGS sequence"/>
</dbReference>
<dbReference type="AlphaFoldDB" id="U2ZME5"/>
<accession>U2ZME5</accession>
<dbReference type="RefSeq" id="WP_021700742.1">
    <property type="nucleotide sequence ID" value="NZ_BATI01000014.1"/>
</dbReference>
<gene>
    <name evidence="6" type="ORF">PA6_014_00280</name>
</gene>
<dbReference type="GO" id="GO:0051117">
    <property type="term" value="F:ATPase binding"/>
    <property type="evidence" value="ECO:0007669"/>
    <property type="project" value="TreeGrafter"/>
</dbReference>
<keyword evidence="2" id="KW-0378">Hydrolase</keyword>
<feature type="region of interest" description="Disordered" evidence="4">
    <location>
        <begin position="251"/>
        <end position="280"/>
    </location>
</feature>
<keyword evidence="3" id="KW-0720">Serine protease</keyword>
<name>U2ZME5_AQUA1</name>
<evidence type="ECO:0000313" key="7">
    <source>
        <dbReference type="Proteomes" id="UP000016560"/>
    </source>
</evidence>
<organism evidence="6 7">
    <name type="scientific">Aquipseudomonas alcaligenes (strain ATCC 14909 / DSM 50342 / CCUG 1425 / JCM 20561 / NBRC 14159 / NCIMB 9945 / NCTC 10367 / 1577)</name>
    <name type="common">Pseudomonas alcaligenes</name>
    <dbReference type="NCBI Taxonomy" id="1215092"/>
    <lineage>
        <taxon>Bacteria</taxon>
        <taxon>Pseudomonadati</taxon>
        <taxon>Pseudomonadota</taxon>
        <taxon>Gammaproteobacteria</taxon>
        <taxon>Pseudomonadales</taxon>
        <taxon>Pseudomonadaceae</taxon>
        <taxon>Aquipseudomonas</taxon>
    </lineage>
</organism>
<evidence type="ECO:0000256" key="4">
    <source>
        <dbReference type="SAM" id="MobiDB-lite"/>
    </source>
</evidence>
<evidence type="ECO:0000256" key="3">
    <source>
        <dbReference type="ARBA" id="ARBA00022825"/>
    </source>
</evidence>
<dbReference type="NCBIfam" id="NF045542">
    <property type="entry name" value="Clp_rel_HeadMat"/>
    <property type="match status" value="1"/>
</dbReference>
<evidence type="ECO:0000313" key="6">
    <source>
        <dbReference type="EMBL" id="GAD62655.1"/>
    </source>
</evidence>
<keyword evidence="7" id="KW-1185">Reference proteome</keyword>
<proteinExistence type="predicted"/>
<evidence type="ECO:0008006" key="8">
    <source>
        <dbReference type="Google" id="ProtNLM"/>
    </source>
</evidence>
<dbReference type="GO" id="GO:0009368">
    <property type="term" value="C:endopeptidase Clp complex"/>
    <property type="evidence" value="ECO:0007669"/>
    <property type="project" value="TreeGrafter"/>
</dbReference>
<feature type="region of interest" description="Disordered" evidence="4">
    <location>
        <begin position="365"/>
        <end position="404"/>
    </location>
</feature>
<dbReference type="GO" id="GO:0004252">
    <property type="term" value="F:serine-type endopeptidase activity"/>
    <property type="evidence" value="ECO:0007669"/>
    <property type="project" value="TreeGrafter"/>
</dbReference>
<protein>
    <recommendedName>
        <fullName evidence="8">Clp protease ClpP</fullName>
    </recommendedName>
</protein>
<evidence type="ECO:0000256" key="2">
    <source>
        <dbReference type="ARBA" id="ARBA00022801"/>
    </source>
</evidence>
<dbReference type="Pfam" id="PF00574">
    <property type="entry name" value="CLP_protease"/>
    <property type="match status" value="1"/>
</dbReference>
<dbReference type="eggNOG" id="COG0740">
    <property type="taxonomic scope" value="Bacteria"/>
</dbReference>
<comment type="caution">
    <text evidence="6">The sequence shown here is derived from an EMBL/GenBank/DDBJ whole genome shotgun (WGS) entry which is preliminary data.</text>
</comment>
<dbReference type="SUPFAM" id="SSF52096">
    <property type="entry name" value="ClpP/crotonase"/>
    <property type="match status" value="1"/>
</dbReference>
<dbReference type="GO" id="GO:0006515">
    <property type="term" value="P:protein quality control for misfolded or incompletely synthesized proteins"/>
    <property type="evidence" value="ECO:0007669"/>
    <property type="project" value="TreeGrafter"/>
</dbReference>
<keyword evidence="1" id="KW-0645">Protease</keyword>
<feature type="signal peptide" evidence="5">
    <location>
        <begin position="1"/>
        <end position="23"/>
    </location>
</feature>
<dbReference type="EMBL" id="BATI01000014">
    <property type="protein sequence ID" value="GAD62655.1"/>
    <property type="molecule type" value="Genomic_DNA"/>
</dbReference>
<sequence length="404" mass="43176">MIKHKHLALALSIALAAPGFALAEPPRIFNKAGGLPELQAEHWYSIRDLGEGSAKIIEVFIYGEIGYWGVTSGDFIRDLQALDDGVSPVLVHFDTIGGDLFDGIAIHNTLRALGERCTGRIDGACFSAGSVAVCGAHRIEMADNALMMIHNPWTWMAGGSEELRKMADMMDKAREGIIASYLHRELTVDEAELSRMIDEETWLTPAEAKAFGFVDEILGAGQPLARNAAMGKILNRYRNVPEAARQLLAEVEPEPEPAPEPTPKPEPEPTPEPQSPEAAALAAQLAVDCAAAGLSACLPALIKSSGLKSAEAVKVELERAKAIHAACVVAKLPDEAPGLVQSGASADEARLKLWDKLASNSSTVEISSLPPLDDLPQNSVHQPPVPSEVYARRRNQASKGGKQA</sequence>
<reference evidence="6" key="1">
    <citation type="submission" date="2024-09" db="EMBL/GenBank/DDBJ databases">
        <title>Whole genome shotgun sequence of Pseudomonas alcaligenes NBRC 14159.</title>
        <authorList>
            <person name="Yoshida I."/>
            <person name="Hosoyama A."/>
            <person name="Tsuchikane K."/>
            <person name="Noguchi M."/>
            <person name="Hirakata S."/>
            <person name="Ando Y."/>
            <person name="Ohji S."/>
            <person name="Yamazoe A."/>
            <person name="Yamazaki S."/>
            <person name="Fujita N."/>
        </authorList>
    </citation>
    <scope>NUCLEOTIDE SEQUENCE</scope>
    <source>
        <strain evidence="6">NBRC 14159</strain>
    </source>
</reference>
<evidence type="ECO:0000256" key="5">
    <source>
        <dbReference type="SAM" id="SignalP"/>
    </source>
</evidence>